<dbReference type="VEuPathDB" id="FungiDB:BD410DRAFT_899931"/>
<evidence type="ECO:0000313" key="2">
    <source>
        <dbReference type="EMBL" id="TDL19974.1"/>
    </source>
</evidence>
<organism evidence="2 3">
    <name type="scientific">Rickenella mellea</name>
    <dbReference type="NCBI Taxonomy" id="50990"/>
    <lineage>
        <taxon>Eukaryota</taxon>
        <taxon>Fungi</taxon>
        <taxon>Dikarya</taxon>
        <taxon>Basidiomycota</taxon>
        <taxon>Agaricomycotina</taxon>
        <taxon>Agaricomycetes</taxon>
        <taxon>Hymenochaetales</taxon>
        <taxon>Rickenellaceae</taxon>
        <taxon>Rickenella</taxon>
    </lineage>
</organism>
<feature type="compositionally biased region" description="Polar residues" evidence="1">
    <location>
        <begin position="802"/>
        <end position="814"/>
    </location>
</feature>
<dbReference type="OrthoDB" id="2534923at2759"/>
<feature type="compositionally biased region" description="Polar residues" evidence="1">
    <location>
        <begin position="425"/>
        <end position="449"/>
    </location>
</feature>
<dbReference type="EMBL" id="ML170192">
    <property type="protein sequence ID" value="TDL19974.1"/>
    <property type="molecule type" value="Genomic_DNA"/>
</dbReference>
<feature type="region of interest" description="Disordered" evidence="1">
    <location>
        <begin position="422"/>
        <end position="449"/>
    </location>
</feature>
<protein>
    <submittedName>
        <fullName evidence="2">Uncharacterized protein</fullName>
    </submittedName>
</protein>
<sequence>MATQTVYSAQSSSSKPRPSFPVHSFPQSSGSATAPTTSSAFKAPAHKHAHHLHSIPPREKSTRTLIIDHMLWLHARTRLQQARAELGMTVSIPDESEPNSTIEKNTEDPELLSDGEDLSKLKFRTVDQPPDGRFAEEDEYMSNQNVTVAHTLRLRADGFEKVLTAMLDQPPEVQPPYSDEDAPRTPPAIHGSGEHHFPNGVRLRLALGTLINDLFARDIPTPLSATSSNTPASKLRSSATPSMSPLTSRSALPPPALSLDRDAEMESDVDPKNLPPSLILLSSVSNYTLGTVRDIDSILNPPSDEDNNILPSFSAFARGSAGTAEDLLPPIHSLSSSSDDSRLPSVATYPSTTSSRSDTVASPSGTRNPSQSTRATGRALQLWKAGIEISSANSPPSLRCPRHLIHSCVICAAVRNPTILPGPHSGSSHRAGSTSPVITRGSITLGSNGSKTKTAGIGASHGLVSWKTGAGIGGGLARPGVKGTALLRRTVSQSTAHPNAKDSGPCAVGGKLSDLIPRFLRLSAWVAVELGMEAQDREEEREVGNITSDPASNEKEKAGDEGLASPEQRTDERQQSKIRKASVSTASPPFQPYKGPTSIPPESFTVSFRPTREWYAILAGLLTRAVLEGYLSQGWKGPQAMECLLGVGVGVDFNSGSMTGPEKRADGSKAGTEDDEFDCIDPDDFPSLFDAAVILFPSSGESGNVASAEREDRSSSSAANVDYEDEMIDRLREFLAVHANAPDLTTHLEDLAYKFPAEPVERAAVRFCEAVARWRGKPELENYRKKPSGNKSNTVPMQVDTVDQSRGSSVQNPAKTPIERYFSPPPSATSLLPRNKRRRLTVDEGRERELASSGMGSKKVNFNVTTPQYGDYMS</sequence>
<feature type="region of interest" description="Disordered" evidence="1">
    <location>
        <begin position="535"/>
        <end position="598"/>
    </location>
</feature>
<feature type="compositionally biased region" description="Basic and acidic residues" evidence="1">
    <location>
        <begin position="840"/>
        <end position="850"/>
    </location>
</feature>
<feature type="compositionally biased region" description="Polar residues" evidence="1">
    <location>
        <begin position="223"/>
        <end position="250"/>
    </location>
</feature>
<feature type="compositionally biased region" description="Polar residues" evidence="1">
    <location>
        <begin position="348"/>
        <end position="375"/>
    </location>
</feature>
<feature type="compositionally biased region" description="Low complexity" evidence="1">
    <location>
        <begin position="8"/>
        <end position="43"/>
    </location>
</feature>
<feature type="compositionally biased region" description="Basic residues" evidence="1">
    <location>
        <begin position="44"/>
        <end position="53"/>
    </location>
</feature>
<evidence type="ECO:0000256" key="1">
    <source>
        <dbReference type="SAM" id="MobiDB-lite"/>
    </source>
</evidence>
<accession>A0A4Y7PX39</accession>
<reference evidence="2 3" key="1">
    <citation type="submission" date="2018-06" db="EMBL/GenBank/DDBJ databases">
        <title>A transcriptomic atlas of mushroom development highlights an independent origin of complex multicellularity.</title>
        <authorList>
            <consortium name="DOE Joint Genome Institute"/>
            <person name="Krizsan K."/>
            <person name="Almasi E."/>
            <person name="Merenyi Z."/>
            <person name="Sahu N."/>
            <person name="Viragh M."/>
            <person name="Koszo T."/>
            <person name="Mondo S."/>
            <person name="Kiss B."/>
            <person name="Balint B."/>
            <person name="Kues U."/>
            <person name="Barry K."/>
            <person name="Hegedus J.C."/>
            <person name="Henrissat B."/>
            <person name="Johnson J."/>
            <person name="Lipzen A."/>
            <person name="Ohm R."/>
            <person name="Nagy I."/>
            <person name="Pangilinan J."/>
            <person name="Yan J."/>
            <person name="Xiong Y."/>
            <person name="Grigoriev I.V."/>
            <person name="Hibbett D.S."/>
            <person name="Nagy L.G."/>
        </authorList>
    </citation>
    <scope>NUCLEOTIDE SEQUENCE [LARGE SCALE GENOMIC DNA]</scope>
    <source>
        <strain evidence="2 3">SZMC22713</strain>
    </source>
</reference>
<feature type="region of interest" description="Disordered" evidence="1">
    <location>
        <begin position="327"/>
        <end position="377"/>
    </location>
</feature>
<proteinExistence type="predicted"/>
<dbReference type="Proteomes" id="UP000294933">
    <property type="component" value="Unassembled WGS sequence"/>
</dbReference>
<keyword evidence="3" id="KW-1185">Reference proteome</keyword>
<gene>
    <name evidence="2" type="ORF">BD410DRAFT_899931</name>
</gene>
<feature type="region of interest" description="Disordered" evidence="1">
    <location>
        <begin position="701"/>
        <end position="720"/>
    </location>
</feature>
<feature type="compositionally biased region" description="Low complexity" evidence="1">
    <location>
        <begin position="327"/>
        <end position="338"/>
    </location>
</feature>
<feature type="region of interest" description="Disordered" evidence="1">
    <location>
        <begin position="170"/>
        <end position="198"/>
    </location>
</feature>
<dbReference type="AlphaFoldDB" id="A0A4Y7PX39"/>
<feature type="region of interest" description="Disordered" evidence="1">
    <location>
        <begin position="221"/>
        <end position="257"/>
    </location>
</feature>
<evidence type="ECO:0000313" key="3">
    <source>
        <dbReference type="Proteomes" id="UP000294933"/>
    </source>
</evidence>
<feature type="region of interest" description="Disordered" evidence="1">
    <location>
        <begin position="1"/>
        <end position="60"/>
    </location>
</feature>
<feature type="region of interest" description="Disordered" evidence="1">
    <location>
        <begin position="92"/>
        <end position="115"/>
    </location>
</feature>
<name>A0A4Y7PX39_9AGAM</name>
<feature type="region of interest" description="Disordered" evidence="1">
    <location>
        <begin position="802"/>
        <end position="859"/>
    </location>
</feature>